<dbReference type="eggNOG" id="COG1215">
    <property type="taxonomic scope" value="Bacteria"/>
</dbReference>
<keyword evidence="9" id="KW-1185">Reference proteome</keyword>
<dbReference type="Pfam" id="PF13641">
    <property type="entry name" value="Glyco_tranf_2_3"/>
    <property type="match status" value="1"/>
</dbReference>
<dbReference type="Proteomes" id="UP000004836">
    <property type="component" value="Unassembled WGS sequence"/>
</dbReference>
<comment type="caution">
    <text evidence="8">The sequence shown here is derived from an EMBL/GenBank/DDBJ whole genome shotgun (WGS) entry which is preliminary data.</text>
</comment>
<dbReference type="PANTHER" id="PTHR43867">
    <property type="entry name" value="CELLULOSE SYNTHASE CATALYTIC SUBUNIT A [UDP-FORMING]"/>
    <property type="match status" value="1"/>
</dbReference>
<keyword evidence="5 7" id="KW-1133">Transmembrane helix</keyword>
<evidence type="ECO:0000313" key="9">
    <source>
        <dbReference type="Proteomes" id="UP000004836"/>
    </source>
</evidence>
<evidence type="ECO:0000313" key="8">
    <source>
        <dbReference type="EMBL" id="EJW20836.1"/>
    </source>
</evidence>
<feature type="transmembrane region" description="Helical" evidence="7">
    <location>
        <begin position="47"/>
        <end position="64"/>
    </location>
</feature>
<dbReference type="OrthoDB" id="7431422at2"/>
<organism evidence="8 9">
    <name type="scientific">alpha proteobacterium IMCC14465</name>
    <dbReference type="NCBI Taxonomy" id="1220535"/>
    <lineage>
        <taxon>Bacteria</taxon>
        <taxon>Pseudomonadati</taxon>
        <taxon>Pseudomonadota</taxon>
        <taxon>Alphaproteobacteria</taxon>
        <taxon>PS1 clade</taxon>
    </lineage>
</organism>
<dbReference type="InterPro" id="IPR050321">
    <property type="entry name" value="Glycosyltr_2/OpgH_subfam"/>
</dbReference>
<dbReference type="PANTHER" id="PTHR43867:SF2">
    <property type="entry name" value="CELLULOSE SYNTHASE CATALYTIC SUBUNIT A [UDP-FORMING]"/>
    <property type="match status" value="1"/>
</dbReference>
<evidence type="ECO:0000256" key="5">
    <source>
        <dbReference type="ARBA" id="ARBA00022989"/>
    </source>
</evidence>
<dbReference type="SUPFAM" id="SSF53448">
    <property type="entry name" value="Nucleotide-diphospho-sugar transferases"/>
    <property type="match status" value="1"/>
</dbReference>
<dbReference type="STRING" id="1220535.IMCC14465_06320"/>
<evidence type="ECO:0008006" key="10">
    <source>
        <dbReference type="Google" id="ProtNLM"/>
    </source>
</evidence>
<evidence type="ECO:0000256" key="2">
    <source>
        <dbReference type="ARBA" id="ARBA00022676"/>
    </source>
</evidence>
<feature type="transmembrane region" description="Helical" evidence="7">
    <location>
        <begin position="70"/>
        <end position="92"/>
    </location>
</feature>
<evidence type="ECO:0000256" key="1">
    <source>
        <dbReference type="ARBA" id="ARBA00004141"/>
    </source>
</evidence>
<keyword evidence="4 7" id="KW-0812">Transmembrane</keyword>
<evidence type="ECO:0000256" key="7">
    <source>
        <dbReference type="SAM" id="Phobius"/>
    </source>
</evidence>
<evidence type="ECO:0000256" key="4">
    <source>
        <dbReference type="ARBA" id="ARBA00022692"/>
    </source>
</evidence>
<sequence length="482" mass="55417">MQDGLNEPSVKVLKRPKQTNIDIRDVTHALARYAPEDSSHHPIPPRLGIFILLLFGLLIGAIINGSNMPVIILTLMLTAYFPLYFLAIALNVEIPVTAIDLPDTQLPRYSVVIPLFKEANMVEQITFAMRQINYPPHRIEFFYVVEESDIQTYQALQKALSDSSLNEKILVVPDGKPRTKPRACNYALAHATGDFLVIYDAEDIPHKNQLRAAASEFARRHAGQEKNLACLQAPLDIRLEKREGFFARQMTLEYLHLFKFILPALVRFNIPLPLGGSSNHFKVSVLREIYGWDSWNVTEDADIGIRMAFRGYTTAMISQPTIESPTRGFWSFIKQRTRWQKGHFQTLLVLLRKPIKLIGKVGLVGYIGLHLVILIRCLYGLGVWVFIGIFLWSMPDIFVMSHYQWQLKVIVMNWGMIFFSYFYVCYRTKRRDLFKDIFGLFFIWLLAGFITCRAISQLFWTPFVWEKTNHVPANADVDAGIQ</sequence>
<keyword evidence="3" id="KW-0808">Transferase</keyword>
<comment type="subcellular location">
    <subcellularLocation>
        <location evidence="1">Membrane</location>
        <topology evidence="1">Multi-pass membrane protein</topology>
    </subcellularLocation>
</comment>
<evidence type="ECO:0000256" key="6">
    <source>
        <dbReference type="ARBA" id="ARBA00023136"/>
    </source>
</evidence>
<protein>
    <recommendedName>
        <fullName evidence="10">Glycosyltransferase 2-like domain-containing protein</fullName>
    </recommendedName>
</protein>
<dbReference type="GO" id="GO:0016757">
    <property type="term" value="F:glycosyltransferase activity"/>
    <property type="evidence" value="ECO:0007669"/>
    <property type="project" value="UniProtKB-KW"/>
</dbReference>
<dbReference type="GO" id="GO:0016020">
    <property type="term" value="C:membrane"/>
    <property type="evidence" value="ECO:0007669"/>
    <property type="project" value="UniProtKB-SubCell"/>
</dbReference>
<dbReference type="AlphaFoldDB" id="J9DG21"/>
<dbReference type="EMBL" id="ALYF01000003">
    <property type="protein sequence ID" value="EJW20836.1"/>
    <property type="molecule type" value="Genomic_DNA"/>
</dbReference>
<keyword evidence="6 7" id="KW-0472">Membrane</keyword>
<proteinExistence type="predicted"/>
<gene>
    <name evidence="8" type="ORF">IMCC14465_06320</name>
</gene>
<dbReference type="InterPro" id="IPR029044">
    <property type="entry name" value="Nucleotide-diphossugar_trans"/>
</dbReference>
<feature type="transmembrane region" description="Helical" evidence="7">
    <location>
        <begin position="405"/>
        <end position="426"/>
    </location>
</feature>
<dbReference type="Gene3D" id="3.90.550.10">
    <property type="entry name" value="Spore Coat Polysaccharide Biosynthesis Protein SpsA, Chain A"/>
    <property type="match status" value="1"/>
</dbReference>
<name>J9DG21_9PROT</name>
<keyword evidence="2" id="KW-0328">Glycosyltransferase</keyword>
<dbReference type="PATRIC" id="fig|1220535.3.peg.629"/>
<feature type="transmembrane region" description="Helical" evidence="7">
    <location>
        <begin position="363"/>
        <end position="393"/>
    </location>
</feature>
<accession>J9DG21</accession>
<feature type="transmembrane region" description="Helical" evidence="7">
    <location>
        <begin position="438"/>
        <end position="460"/>
    </location>
</feature>
<evidence type="ECO:0000256" key="3">
    <source>
        <dbReference type="ARBA" id="ARBA00022679"/>
    </source>
</evidence>
<reference evidence="8 9" key="1">
    <citation type="journal article" date="2012" name="J. Bacteriol.">
        <title>Genome Sequence of Strain IMCC14465, Isolated from the East Sea, Belonging to the PS1 Clade of Alphaproteobacteria.</title>
        <authorList>
            <person name="Yang S.J."/>
            <person name="Kang I."/>
            <person name="Cho J.C."/>
        </authorList>
    </citation>
    <scope>NUCLEOTIDE SEQUENCE [LARGE SCALE GENOMIC DNA]</scope>
    <source>
        <strain evidence="8 9">IMCC14465</strain>
    </source>
</reference>